<gene>
    <name evidence="9" type="primary">LOC127139605</name>
</gene>
<dbReference type="Gene3D" id="2.60.40.10">
    <property type="entry name" value="Immunoglobulins"/>
    <property type="match status" value="1"/>
</dbReference>
<feature type="chain" id="PRO_5042611823" evidence="6">
    <location>
        <begin position="30"/>
        <end position="277"/>
    </location>
</feature>
<evidence type="ECO:0000313" key="9">
    <source>
        <dbReference type="RefSeq" id="XP_050923581.1"/>
    </source>
</evidence>
<keyword evidence="3 5" id="KW-0472">Membrane</keyword>
<organism evidence="8 9">
    <name type="scientific">Lates calcarifer</name>
    <name type="common">Barramundi</name>
    <name type="synonym">Holocentrus calcarifer</name>
    <dbReference type="NCBI Taxonomy" id="8187"/>
    <lineage>
        <taxon>Eukaryota</taxon>
        <taxon>Metazoa</taxon>
        <taxon>Chordata</taxon>
        <taxon>Craniata</taxon>
        <taxon>Vertebrata</taxon>
        <taxon>Euteleostomi</taxon>
        <taxon>Actinopterygii</taxon>
        <taxon>Neopterygii</taxon>
        <taxon>Teleostei</taxon>
        <taxon>Neoteleostei</taxon>
        <taxon>Acanthomorphata</taxon>
        <taxon>Carangaria</taxon>
        <taxon>Carangaria incertae sedis</taxon>
        <taxon>Centropomidae</taxon>
        <taxon>Lates</taxon>
    </lineage>
</organism>
<feature type="transmembrane region" description="Helical" evidence="5">
    <location>
        <begin position="189"/>
        <end position="214"/>
    </location>
</feature>
<dbReference type="PANTHER" id="PTHR11860">
    <property type="entry name" value="POLYMERIC-IMMUNOGLOBULIN RECEPTOR"/>
    <property type="match status" value="1"/>
</dbReference>
<dbReference type="SUPFAM" id="SSF48726">
    <property type="entry name" value="Immunoglobulin"/>
    <property type="match status" value="1"/>
</dbReference>
<evidence type="ECO:0000313" key="8">
    <source>
        <dbReference type="Proteomes" id="UP000694890"/>
    </source>
</evidence>
<keyword evidence="6" id="KW-0732">Signal</keyword>
<dbReference type="InterPro" id="IPR036179">
    <property type="entry name" value="Ig-like_dom_sf"/>
</dbReference>
<dbReference type="InterPro" id="IPR013783">
    <property type="entry name" value="Ig-like_fold"/>
</dbReference>
<evidence type="ECO:0000259" key="7">
    <source>
        <dbReference type="SMART" id="SM00409"/>
    </source>
</evidence>
<sequence>MRTSGMKVHLTLTCIFFLTALQETDLINAHTFIYTGTEGGNITVTCSFIFSGRKKIFCKNECTEDKDILIETEENRAQSGRYSIEYKEGFYPVSSTLLFVTITQLTKSDSGWYWCGLERGDFPSGYDEIYLRVTDAPTTSIPDCTLPPFSTSLPSASTPTLIQTTQSLTSSSSSSPETTKQPETSSAGYFLVLVTCVPVVMVVVLLVVVLLLLYRKKIKVSHGSNTRGKSDCTVMEDVTYENCPPASTHQDSIYQSLDPASRDHDQTYSTLSHTHHK</sequence>
<reference evidence="9" key="1">
    <citation type="submission" date="2025-08" db="UniProtKB">
        <authorList>
            <consortium name="RefSeq"/>
        </authorList>
    </citation>
    <scope>IDENTIFICATION</scope>
    <source>
        <tissue evidence="9">Brain</tissue>
    </source>
</reference>
<evidence type="ECO:0000256" key="3">
    <source>
        <dbReference type="ARBA" id="ARBA00023136"/>
    </source>
</evidence>
<dbReference type="Proteomes" id="UP000694890">
    <property type="component" value="Unplaced"/>
</dbReference>
<dbReference type="GO" id="GO:0004888">
    <property type="term" value="F:transmembrane signaling receptor activity"/>
    <property type="evidence" value="ECO:0007669"/>
    <property type="project" value="TreeGrafter"/>
</dbReference>
<dbReference type="RefSeq" id="XP_050923581.1">
    <property type="nucleotide sequence ID" value="XM_051067624.1"/>
</dbReference>
<dbReference type="PANTHER" id="PTHR11860:SF118">
    <property type="entry name" value="CMRF35-LIKE MOLECULE 3-RELATED"/>
    <property type="match status" value="1"/>
</dbReference>
<name>A0AAJ8AZH9_LATCA</name>
<feature type="domain" description="Immunoglobulin" evidence="7">
    <location>
        <begin position="31"/>
        <end position="134"/>
    </location>
</feature>
<accession>A0AAJ8AZH9</accession>
<protein>
    <submittedName>
        <fullName evidence="9">CMRF35-like molecule 5</fullName>
    </submittedName>
</protein>
<dbReference type="KEGG" id="lcf:127139605"/>
<keyword evidence="2 5" id="KW-0812">Transmembrane</keyword>
<proteinExistence type="predicted"/>
<evidence type="ECO:0000256" key="6">
    <source>
        <dbReference type="SAM" id="SignalP"/>
    </source>
</evidence>
<evidence type="ECO:0000256" key="1">
    <source>
        <dbReference type="ARBA" id="ARBA00004370"/>
    </source>
</evidence>
<dbReference type="InterPro" id="IPR050671">
    <property type="entry name" value="CD300_family_receptors"/>
</dbReference>
<feature type="region of interest" description="Disordered" evidence="4">
    <location>
        <begin position="164"/>
        <end position="183"/>
    </location>
</feature>
<dbReference type="InterPro" id="IPR003599">
    <property type="entry name" value="Ig_sub"/>
</dbReference>
<dbReference type="GeneID" id="127139605"/>
<evidence type="ECO:0000256" key="2">
    <source>
        <dbReference type="ARBA" id="ARBA00022692"/>
    </source>
</evidence>
<keyword evidence="5" id="KW-1133">Transmembrane helix</keyword>
<evidence type="ECO:0000256" key="4">
    <source>
        <dbReference type="SAM" id="MobiDB-lite"/>
    </source>
</evidence>
<dbReference type="AlphaFoldDB" id="A0AAJ8AZH9"/>
<feature type="signal peptide" evidence="6">
    <location>
        <begin position="1"/>
        <end position="29"/>
    </location>
</feature>
<dbReference type="SMART" id="SM00409">
    <property type="entry name" value="IG"/>
    <property type="match status" value="1"/>
</dbReference>
<comment type="subcellular location">
    <subcellularLocation>
        <location evidence="1">Membrane</location>
    </subcellularLocation>
</comment>
<dbReference type="GO" id="GO:0005886">
    <property type="term" value="C:plasma membrane"/>
    <property type="evidence" value="ECO:0007669"/>
    <property type="project" value="TreeGrafter"/>
</dbReference>
<evidence type="ECO:0000256" key="5">
    <source>
        <dbReference type="SAM" id="Phobius"/>
    </source>
</evidence>